<feature type="domain" description="PLL-like beta propeller" evidence="1">
    <location>
        <begin position="35"/>
        <end position="135"/>
    </location>
</feature>
<comment type="caution">
    <text evidence="2">The sequence shown here is derived from an EMBL/GenBank/DDBJ whole genome shotgun (WGS) entry which is preliminary data.</text>
</comment>
<dbReference type="Pfam" id="PF26607">
    <property type="entry name" value="DUF8189"/>
    <property type="match status" value="1"/>
</dbReference>
<gene>
    <name evidence="2" type="ORF">TWF970_007276</name>
</gene>
<dbReference type="SUPFAM" id="SSF89372">
    <property type="entry name" value="Fucose-specific lectin"/>
    <property type="match status" value="1"/>
</dbReference>
<reference evidence="2 3" key="1">
    <citation type="submission" date="2020-01" db="EMBL/GenBank/DDBJ databases">
        <authorList>
            <person name="Palmer J.M."/>
        </authorList>
    </citation>
    <scope>NUCLEOTIDE SEQUENCE [LARGE SCALE GENOMIC DNA]</scope>
    <source>
        <strain evidence="2 3">TWF970</strain>
    </source>
</reference>
<dbReference type="InterPro" id="IPR058502">
    <property type="entry name" value="PLL-like_beta-prop"/>
</dbReference>
<dbReference type="Gene3D" id="2.120.10.70">
    <property type="entry name" value="Fucose-specific lectin"/>
    <property type="match status" value="2"/>
</dbReference>
<protein>
    <recommendedName>
        <fullName evidence="1">PLL-like beta propeller domain-containing protein</fullName>
    </recommendedName>
</protein>
<evidence type="ECO:0000259" key="1">
    <source>
        <dbReference type="Pfam" id="PF26607"/>
    </source>
</evidence>
<accession>A0A7C8RII1</accession>
<evidence type="ECO:0000313" key="2">
    <source>
        <dbReference type="EMBL" id="KAF3287558.1"/>
    </source>
</evidence>
<proteinExistence type="predicted"/>
<name>A0A7C8RII1_ORBOL</name>
<dbReference type="AlphaFoldDB" id="A0A7C8RII1"/>
<sequence length="357" mass="40403">MTSLAKGHLYSYQFCEISGVFIQALDCNVHHRGYENTWSAWQNMDGVKTRYDPVVIPRSAKTRKFDVFIVGFDHCLYHRGWLAGQGWAKDWTKIATNCLGPPAIVSRDNDKFIELAYVGTDHSLKHKRLEENQTWYPAGTETMDWGGKYIYNRGSACSWSTDHVSFFFIGMDSKCYEKRWVRGIEGWNDFELPGTWTIPPRALSQYKDEQKMTVYGLNEESKLFYCGRTGAGDVGGWNHTVFDDGTYSKEIPEAVSFGDSGQRIDVFVVGLDSSVYQKTWTKATGWKDAKKIGGNTIYAPRAVSWGDSSVTRYDLFAVGRDFSMWHLFSNDGDKWLPGDATWESLGGKTATMAGGRV</sequence>
<evidence type="ECO:0000313" key="3">
    <source>
        <dbReference type="Proteomes" id="UP000474640"/>
    </source>
</evidence>
<dbReference type="Proteomes" id="UP000474640">
    <property type="component" value="Unassembled WGS sequence"/>
</dbReference>
<dbReference type="OrthoDB" id="406838at2759"/>
<organism evidence="2 3">
    <name type="scientific">Orbilia oligospora</name>
    <name type="common">Nematode-trapping fungus</name>
    <name type="synonym">Arthrobotrys oligospora</name>
    <dbReference type="NCBI Taxonomy" id="2813651"/>
    <lineage>
        <taxon>Eukaryota</taxon>
        <taxon>Fungi</taxon>
        <taxon>Dikarya</taxon>
        <taxon>Ascomycota</taxon>
        <taxon>Pezizomycotina</taxon>
        <taxon>Orbiliomycetes</taxon>
        <taxon>Orbiliales</taxon>
        <taxon>Orbiliaceae</taxon>
        <taxon>Orbilia</taxon>
    </lineage>
</organism>
<dbReference type="EMBL" id="JAABOJ010000004">
    <property type="protein sequence ID" value="KAF3287558.1"/>
    <property type="molecule type" value="Genomic_DNA"/>
</dbReference>